<dbReference type="Proteomes" id="UP000626109">
    <property type="component" value="Unassembled WGS sequence"/>
</dbReference>
<evidence type="ECO:0000256" key="4">
    <source>
        <dbReference type="SAM" id="SignalP"/>
    </source>
</evidence>
<dbReference type="AlphaFoldDB" id="A0A813JIP1"/>
<gene>
    <name evidence="6" type="ORF">PGLA2088_LOCUS19709</name>
</gene>
<feature type="region of interest" description="Disordered" evidence="2">
    <location>
        <begin position="307"/>
        <end position="347"/>
    </location>
</feature>
<feature type="compositionally biased region" description="Polar residues" evidence="2">
    <location>
        <begin position="268"/>
        <end position="280"/>
    </location>
</feature>
<dbReference type="Gene3D" id="1.10.287.70">
    <property type="match status" value="1"/>
</dbReference>
<protein>
    <recommendedName>
        <fullName evidence="5">EF-hand domain-containing protein</fullName>
    </recommendedName>
</protein>
<organism evidence="6 7">
    <name type="scientific">Polarella glacialis</name>
    <name type="common">Dinoflagellate</name>
    <dbReference type="NCBI Taxonomy" id="89957"/>
    <lineage>
        <taxon>Eukaryota</taxon>
        <taxon>Sar</taxon>
        <taxon>Alveolata</taxon>
        <taxon>Dinophyceae</taxon>
        <taxon>Suessiales</taxon>
        <taxon>Suessiaceae</taxon>
        <taxon>Polarella</taxon>
    </lineage>
</organism>
<keyword evidence="3" id="KW-0472">Membrane</keyword>
<dbReference type="PROSITE" id="PS00018">
    <property type="entry name" value="EF_HAND_1"/>
    <property type="match status" value="1"/>
</dbReference>
<proteinExistence type="predicted"/>
<dbReference type="SUPFAM" id="SSF47473">
    <property type="entry name" value="EF-hand"/>
    <property type="match status" value="1"/>
</dbReference>
<accession>A0A813JIP1</accession>
<evidence type="ECO:0000313" key="7">
    <source>
        <dbReference type="Proteomes" id="UP000626109"/>
    </source>
</evidence>
<sequence length="347" mass="39224">MVLTFMLLYAASIVFTTLVGRGFIYDDDDAPEFESAKKLYGTLFRSFVSLFKLMNDDQSMVEPIIGTIGGQLLFYGFMCMSNWMMLAILTSVVSENMMSASRKIATEDTRLEEDLNRDSVKRRLMAVFKGLDTDNNGSLDKDEFYKMIQDDSLRSDLYDASGLEAEDLLDMFKCVSFLNKNGKRVLPYATFITCLNDAHKVCSQRSALHIMERLRAMEHRTEARLNKALVKLGVPEEELNELPSIDKNMREAQLEDQEEQETVKMLKVNTSRGSSKSPASRGSPLKRTMTKSERLERLKIVPIFRSGSADSADKTRADSADMMLNPEMSDGAKVSFSLEDLSPRMSM</sequence>
<dbReference type="GO" id="GO:0005509">
    <property type="term" value="F:calcium ion binding"/>
    <property type="evidence" value="ECO:0007669"/>
    <property type="project" value="InterPro"/>
</dbReference>
<dbReference type="InterPro" id="IPR011992">
    <property type="entry name" value="EF-hand-dom_pair"/>
</dbReference>
<feature type="transmembrane region" description="Helical" evidence="3">
    <location>
        <begin position="72"/>
        <end position="93"/>
    </location>
</feature>
<evidence type="ECO:0000256" key="1">
    <source>
        <dbReference type="ARBA" id="ARBA00022837"/>
    </source>
</evidence>
<keyword evidence="4" id="KW-0732">Signal</keyword>
<name>A0A813JIP1_POLGL</name>
<keyword evidence="3" id="KW-0812">Transmembrane</keyword>
<dbReference type="InterPro" id="IPR018247">
    <property type="entry name" value="EF_Hand_1_Ca_BS"/>
</dbReference>
<feature type="region of interest" description="Disordered" evidence="2">
    <location>
        <begin position="266"/>
        <end position="292"/>
    </location>
</feature>
<evidence type="ECO:0000256" key="2">
    <source>
        <dbReference type="SAM" id="MobiDB-lite"/>
    </source>
</evidence>
<keyword evidence="1" id="KW-0106">Calcium</keyword>
<dbReference type="PROSITE" id="PS50222">
    <property type="entry name" value="EF_HAND_2"/>
    <property type="match status" value="1"/>
</dbReference>
<reference evidence="6" key="1">
    <citation type="submission" date="2021-02" db="EMBL/GenBank/DDBJ databases">
        <authorList>
            <person name="Dougan E. K."/>
            <person name="Rhodes N."/>
            <person name="Thang M."/>
            <person name="Chan C."/>
        </authorList>
    </citation>
    <scope>NUCLEOTIDE SEQUENCE</scope>
</reference>
<comment type="caution">
    <text evidence="6">The sequence shown here is derived from an EMBL/GenBank/DDBJ whole genome shotgun (WGS) entry which is preliminary data.</text>
</comment>
<feature type="chain" id="PRO_5032419420" description="EF-hand domain-containing protein" evidence="4">
    <location>
        <begin position="23"/>
        <end position="347"/>
    </location>
</feature>
<feature type="signal peptide" evidence="4">
    <location>
        <begin position="1"/>
        <end position="22"/>
    </location>
</feature>
<dbReference type="EMBL" id="CAJNNW010025187">
    <property type="protein sequence ID" value="CAE8676096.1"/>
    <property type="molecule type" value="Genomic_DNA"/>
</dbReference>
<dbReference type="InterPro" id="IPR002048">
    <property type="entry name" value="EF_hand_dom"/>
</dbReference>
<evidence type="ECO:0000259" key="5">
    <source>
        <dbReference type="PROSITE" id="PS50222"/>
    </source>
</evidence>
<keyword evidence="3" id="KW-1133">Transmembrane helix</keyword>
<evidence type="ECO:0000256" key="3">
    <source>
        <dbReference type="SAM" id="Phobius"/>
    </source>
</evidence>
<evidence type="ECO:0000313" key="6">
    <source>
        <dbReference type="EMBL" id="CAE8676096.1"/>
    </source>
</evidence>
<feature type="domain" description="EF-hand" evidence="5">
    <location>
        <begin position="119"/>
        <end position="154"/>
    </location>
</feature>